<organism evidence="2 3">
    <name type="scientific">Brassica cretica</name>
    <name type="common">Mustard</name>
    <dbReference type="NCBI Taxonomy" id="69181"/>
    <lineage>
        <taxon>Eukaryota</taxon>
        <taxon>Viridiplantae</taxon>
        <taxon>Streptophyta</taxon>
        <taxon>Embryophyta</taxon>
        <taxon>Tracheophyta</taxon>
        <taxon>Spermatophyta</taxon>
        <taxon>Magnoliopsida</taxon>
        <taxon>eudicotyledons</taxon>
        <taxon>Gunneridae</taxon>
        <taxon>Pentapetalae</taxon>
        <taxon>rosids</taxon>
        <taxon>malvids</taxon>
        <taxon>Brassicales</taxon>
        <taxon>Brassicaceae</taxon>
        <taxon>Brassiceae</taxon>
        <taxon>Brassica</taxon>
    </lineage>
</organism>
<keyword evidence="1" id="KW-0732">Signal</keyword>
<feature type="chain" id="PRO_5035811161" evidence="1">
    <location>
        <begin position="20"/>
        <end position="60"/>
    </location>
</feature>
<protein>
    <submittedName>
        <fullName evidence="2">Uncharacterized protein</fullName>
    </submittedName>
</protein>
<evidence type="ECO:0000256" key="1">
    <source>
        <dbReference type="SAM" id="SignalP"/>
    </source>
</evidence>
<sequence>MKIRLFLCLLVHINSSGMSSGILGSCRILTNGWAGKPPTCKIHNFFLREDFLVIPSLMNG</sequence>
<accession>A0A8S9J7Y5</accession>
<feature type="signal peptide" evidence="1">
    <location>
        <begin position="1"/>
        <end position="19"/>
    </location>
</feature>
<dbReference type="PROSITE" id="PS51257">
    <property type="entry name" value="PROKAR_LIPOPROTEIN"/>
    <property type="match status" value="1"/>
</dbReference>
<reference evidence="2" key="1">
    <citation type="submission" date="2019-12" db="EMBL/GenBank/DDBJ databases">
        <title>Genome sequencing and annotation of Brassica cretica.</title>
        <authorList>
            <person name="Studholme D.J."/>
            <person name="Sarris P.F."/>
        </authorList>
    </citation>
    <scope>NUCLEOTIDE SEQUENCE</scope>
    <source>
        <strain evidence="2">PFS-001/15</strain>
        <tissue evidence="2">Leaf</tissue>
    </source>
</reference>
<comment type="caution">
    <text evidence="2">The sequence shown here is derived from an EMBL/GenBank/DDBJ whole genome shotgun (WGS) entry which is preliminary data.</text>
</comment>
<evidence type="ECO:0000313" key="2">
    <source>
        <dbReference type="EMBL" id="KAF2578430.1"/>
    </source>
</evidence>
<proteinExistence type="predicted"/>
<dbReference type="EMBL" id="QGKW02001660">
    <property type="protein sequence ID" value="KAF2578430.1"/>
    <property type="molecule type" value="Genomic_DNA"/>
</dbReference>
<evidence type="ECO:0000313" key="3">
    <source>
        <dbReference type="Proteomes" id="UP000712281"/>
    </source>
</evidence>
<gene>
    <name evidence="2" type="ORF">F2Q68_00004919</name>
</gene>
<name>A0A8S9J7Y5_BRACR</name>
<dbReference type="AlphaFoldDB" id="A0A8S9J7Y5"/>
<dbReference type="Proteomes" id="UP000712281">
    <property type="component" value="Unassembled WGS sequence"/>
</dbReference>